<keyword evidence="1" id="KW-0175">Coiled coil</keyword>
<feature type="coiled-coil region" evidence="1">
    <location>
        <begin position="209"/>
        <end position="334"/>
    </location>
</feature>
<dbReference type="PANTHER" id="PTHR47491">
    <property type="entry name" value="CAP-GLY DOMAIN LINKER"/>
    <property type="match status" value="1"/>
</dbReference>
<evidence type="ECO:0000259" key="2">
    <source>
        <dbReference type="Pfam" id="PF24670"/>
    </source>
</evidence>
<dbReference type="Pfam" id="PF24670">
    <property type="entry name" value="DUF7653"/>
    <property type="match status" value="1"/>
</dbReference>
<organism evidence="3">
    <name type="scientific">Rhizophora mucronata</name>
    <name type="common">Asiatic mangrove</name>
    <dbReference type="NCBI Taxonomy" id="61149"/>
    <lineage>
        <taxon>Eukaryota</taxon>
        <taxon>Viridiplantae</taxon>
        <taxon>Streptophyta</taxon>
        <taxon>Embryophyta</taxon>
        <taxon>Tracheophyta</taxon>
        <taxon>Spermatophyta</taxon>
        <taxon>Magnoliopsida</taxon>
        <taxon>eudicotyledons</taxon>
        <taxon>Gunneridae</taxon>
        <taxon>Pentapetalae</taxon>
        <taxon>rosids</taxon>
        <taxon>fabids</taxon>
        <taxon>Malpighiales</taxon>
        <taxon>Rhizophoraceae</taxon>
        <taxon>Rhizophora</taxon>
    </lineage>
</organism>
<accession>A0A2P2ISV3</accession>
<proteinExistence type="predicted"/>
<dbReference type="EMBL" id="GGEC01003828">
    <property type="protein sequence ID" value="MBW84311.1"/>
    <property type="molecule type" value="Transcribed_RNA"/>
</dbReference>
<evidence type="ECO:0000256" key="1">
    <source>
        <dbReference type="SAM" id="Coils"/>
    </source>
</evidence>
<dbReference type="InterPro" id="IPR056070">
    <property type="entry name" value="DUF7653"/>
</dbReference>
<evidence type="ECO:0000313" key="3">
    <source>
        <dbReference type="EMBL" id="MBW84311.1"/>
    </source>
</evidence>
<dbReference type="PANTHER" id="PTHR47491:SF5">
    <property type="entry name" value="CAP-GLY DOMAIN LINKER"/>
    <property type="match status" value="1"/>
</dbReference>
<name>A0A2P2ISV3_RHIMU</name>
<sequence length="369" mass="41970">MREALGQEIEKKQPLDKFDKHVEKLQMEQMRLTGVELALRKEVESHRLEVDSLRSENINLLNRLKDNGKETDVLTFKVDREIQTRVCCLQNQGLTMLNESTHLCSKLLEYIKGKTSQLTETRQGIEPMMNGLDGHFFVESDMKVNGLKRGTESLTRSLQTISSLLQEKSSLVASKPQTLFISSDGLGKPDHGTSDPTLSFELKAESLLTSLLREKLHSKELEVEQLQAELAAAVRGNDILRCEVQNALDSLSSGTHKFKDLELQMLKKDENISQLQSNLQECSKELTMFKGILPRVSEERDLMWEEVKQYNEKNMLLNSEVNLLKKKIEALDEDILLKEGQITILKDSLGNRPFDLLASPDSTQDFLLK</sequence>
<reference evidence="3" key="1">
    <citation type="submission" date="2018-02" db="EMBL/GenBank/DDBJ databases">
        <title>Rhizophora mucronata_Transcriptome.</title>
        <authorList>
            <person name="Meera S.P."/>
            <person name="Sreeshan A."/>
            <person name="Augustine A."/>
        </authorList>
    </citation>
    <scope>NUCLEOTIDE SEQUENCE</scope>
    <source>
        <tissue evidence="3">Leaf</tissue>
    </source>
</reference>
<feature type="domain" description="DUF7653" evidence="2">
    <location>
        <begin position="38"/>
        <end position="169"/>
    </location>
</feature>
<dbReference type="AlphaFoldDB" id="A0A2P2ISV3"/>
<protein>
    <recommendedName>
        <fullName evidence="2">DUF7653 domain-containing protein</fullName>
    </recommendedName>
</protein>